<evidence type="ECO:0000313" key="2">
    <source>
        <dbReference type="EMBL" id="CAD7224716.1"/>
    </source>
</evidence>
<dbReference type="CDD" id="cd14721">
    <property type="entry name" value="bZIP_Fos"/>
    <property type="match status" value="1"/>
</dbReference>
<dbReference type="GO" id="GO:0005634">
    <property type="term" value="C:nucleus"/>
    <property type="evidence" value="ECO:0007669"/>
    <property type="project" value="TreeGrafter"/>
</dbReference>
<sequence>MPPSPPSAKSRRSSNRRSGRNSQQGDQPLSENALTNGRSNRNNRSSSGGRDEDDERKRLRRERNKEAAARCRKRRLDTTLQLESETKELESKKAALINEIQFLATQKDELQFILEGHKPVCKLIEDTSDHRQSSVVRVQQPQVAESDISSSSKESFESVSEGNVTGAEKRKRLRPTSLTVQIQRQNSVPKTQAETLDAAGNAIMTPSSVLGPSFDALTAGGTGLTPTPLTAITPVNGFQLDTPCGEKTIVKLDGDATGSTNE</sequence>
<dbReference type="SMART" id="SM00338">
    <property type="entry name" value="BRLZ"/>
    <property type="match status" value="1"/>
</dbReference>
<feature type="compositionally biased region" description="Low complexity" evidence="1">
    <location>
        <begin position="133"/>
        <end position="161"/>
    </location>
</feature>
<gene>
    <name evidence="2" type="ORF">CTOB1V02_LOCUS2669</name>
</gene>
<proteinExistence type="predicted"/>
<dbReference type="GO" id="GO:0000981">
    <property type="term" value="F:DNA-binding transcription factor activity, RNA polymerase II-specific"/>
    <property type="evidence" value="ECO:0007669"/>
    <property type="project" value="TreeGrafter"/>
</dbReference>
<dbReference type="PROSITE" id="PS00036">
    <property type="entry name" value="BZIP_BASIC"/>
    <property type="match status" value="1"/>
</dbReference>
<feature type="region of interest" description="Disordered" evidence="1">
    <location>
        <begin position="1"/>
        <end position="88"/>
    </location>
</feature>
<name>A0A7R8W9A6_9CRUS</name>
<dbReference type="InterPro" id="IPR000837">
    <property type="entry name" value="AP-1"/>
</dbReference>
<dbReference type="InterPro" id="IPR004827">
    <property type="entry name" value="bZIP"/>
</dbReference>
<feature type="compositionally biased region" description="Polar residues" evidence="1">
    <location>
        <begin position="26"/>
        <end position="35"/>
    </location>
</feature>
<feature type="region of interest" description="Disordered" evidence="1">
    <location>
        <begin position="128"/>
        <end position="173"/>
    </location>
</feature>
<dbReference type="OrthoDB" id="5866312at2759"/>
<feature type="compositionally biased region" description="Basic residues" evidence="1">
    <location>
        <begin position="9"/>
        <end position="19"/>
    </location>
</feature>
<accession>A0A7R8W9A6</accession>
<dbReference type="PANTHER" id="PTHR23351">
    <property type="entry name" value="FOS TRANSCRIPTION FACTOR-RELATED"/>
    <property type="match status" value="1"/>
</dbReference>
<dbReference type="GO" id="GO:0000978">
    <property type="term" value="F:RNA polymerase II cis-regulatory region sequence-specific DNA binding"/>
    <property type="evidence" value="ECO:0007669"/>
    <property type="project" value="TreeGrafter"/>
</dbReference>
<organism evidence="2">
    <name type="scientific">Cyprideis torosa</name>
    <dbReference type="NCBI Taxonomy" id="163714"/>
    <lineage>
        <taxon>Eukaryota</taxon>
        <taxon>Metazoa</taxon>
        <taxon>Ecdysozoa</taxon>
        <taxon>Arthropoda</taxon>
        <taxon>Crustacea</taxon>
        <taxon>Oligostraca</taxon>
        <taxon>Ostracoda</taxon>
        <taxon>Podocopa</taxon>
        <taxon>Podocopida</taxon>
        <taxon>Cytherocopina</taxon>
        <taxon>Cytheroidea</taxon>
        <taxon>Cytherideidae</taxon>
        <taxon>Cyprideis</taxon>
    </lineage>
</organism>
<feature type="compositionally biased region" description="Low complexity" evidence="1">
    <location>
        <begin position="36"/>
        <end position="48"/>
    </location>
</feature>
<dbReference type="Pfam" id="PF00170">
    <property type="entry name" value="bZIP_1"/>
    <property type="match status" value="1"/>
</dbReference>
<dbReference type="AlphaFoldDB" id="A0A7R8W9A6"/>
<dbReference type="SUPFAM" id="SSF57959">
    <property type="entry name" value="Leucine zipper domain"/>
    <property type="match status" value="1"/>
</dbReference>
<dbReference type="EMBL" id="OB660424">
    <property type="protein sequence ID" value="CAD7224716.1"/>
    <property type="molecule type" value="Genomic_DNA"/>
</dbReference>
<dbReference type="PRINTS" id="PR00042">
    <property type="entry name" value="LEUZIPPRFOS"/>
</dbReference>
<dbReference type="Gene3D" id="1.20.5.170">
    <property type="match status" value="1"/>
</dbReference>
<dbReference type="PANTHER" id="PTHR23351:SF56">
    <property type="entry name" value="KAYAK"/>
    <property type="match status" value="1"/>
</dbReference>
<reference evidence="2" key="1">
    <citation type="submission" date="2020-11" db="EMBL/GenBank/DDBJ databases">
        <authorList>
            <person name="Tran Van P."/>
        </authorList>
    </citation>
    <scope>NUCLEOTIDE SEQUENCE</scope>
</reference>
<protein>
    <submittedName>
        <fullName evidence="2">Uncharacterized protein</fullName>
    </submittedName>
</protein>
<dbReference type="InterPro" id="IPR046347">
    <property type="entry name" value="bZIP_sf"/>
</dbReference>
<evidence type="ECO:0000256" key="1">
    <source>
        <dbReference type="SAM" id="MobiDB-lite"/>
    </source>
</evidence>
<dbReference type="PROSITE" id="PS50217">
    <property type="entry name" value="BZIP"/>
    <property type="match status" value="1"/>
</dbReference>